<dbReference type="InterPro" id="IPR010562">
    <property type="entry name" value="Haemolymph_juvenile_hormone-bd"/>
</dbReference>
<dbReference type="Proteomes" id="UP001461498">
    <property type="component" value="Unassembled WGS sequence"/>
</dbReference>
<feature type="chain" id="PRO_5043867035" description="Juvenile hormone binding protein" evidence="1">
    <location>
        <begin position="21"/>
        <end position="230"/>
    </location>
</feature>
<dbReference type="AlphaFoldDB" id="A0AAW1DKB2"/>
<keyword evidence="1" id="KW-0732">Signal</keyword>
<organism evidence="2 3">
    <name type="scientific">Rhynocoris fuscipes</name>
    <dbReference type="NCBI Taxonomy" id="488301"/>
    <lineage>
        <taxon>Eukaryota</taxon>
        <taxon>Metazoa</taxon>
        <taxon>Ecdysozoa</taxon>
        <taxon>Arthropoda</taxon>
        <taxon>Hexapoda</taxon>
        <taxon>Insecta</taxon>
        <taxon>Pterygota</taxon>
        <taxon>Neoptera</taxon>
        <taxon>Paraneoptera</taxon>
        <taxon>Hemiptera</taxon>
        <taxon>Heteroptera</taxon>
        <taxon>Panheteroptera</taxon>
        <taxon>Cimicomorpha</taxon>
        <taxon>Reduviidae</taxon>
        <taxon>Harpactorinae</taxon>
        <taxon>Harpactorini</taxon>
        <taxon>Rhynocoris</taxon>
    </lineage>
</organism>
<reference evidence="2 3" key="1">
    <citation type="submission" date="2022-12" db="EMBL/GenBank/DDBJ databases">
        <title>Chromosome-level genome assembly of true bugs.</title>
        <authorList>
            <person name="Ma L."/>
            <person name="Li H."/>
        </authorList>
    </citation>
    <scope>NUCLEOTIDE SEQUENCE [LARGE SCALE GENOMIC DNA]</scope>
    <source>
        <strain evidence="2">Lab_2022b</strain>
    </source>
</reference>
<evidence type="ECO:0008006" key="4">
    <source>
        <dbReference type="Google" id="ProtNLM"/>
    </source>
</evidence>
<name>A0AAW1DKB2_9HEMI</name>
<keyword evidence="3" id="KW-1185">Reference proteome</keyword>
<gene>
    <name evidence="2" type="ORF">O3M35_005390</name>
</gene>
<dbReference type="PANTHER" id="PTHR11008:SF9">
    <property type="entry name" value="PROTEIN TAKEOUT-LIKE PROTEIN"/>
    <property type="match status" value="1"/>
</dbReference>
<dbReference type="Pfam" id="PF06585">
    <property type="entry name" value="JHBP"/>
    <property type="match status" value="1"/>
</dbReference>
<protein>
    <recommendedName>
        <fullName evidence="4">Juvenile hormone binding protein</fullName>
    </recommendedName>
</protein>
<evidence type="ECO:0000313" key="2">
    <source>
        <dbReference type="EMBL" id="KAK9510653.1"/>
    </source>
</evidence>
<accession>A0AAW1DKB2</accession>
<proteinExistence type="predicted"/>
<evidence type="ECO:0000313" key="3">
    <source>
        <dbReference type="Proteomes" id="UP001461498"/>
    </source>
</evidence>
<feature type="signal peptide" evidence="1">
    <location>
        <begin position="1"/>
        <end position="20"/>
    </location>
</feature>
<dbReference type="PANTHER" id="PTHR11008">
    <property type="entry name" value="PROTEIN TAKEOUT-LIKE PROTEIN"/>
    <property type="match status" value="1"/>
</dbReference>
<evidence type="ECO:0000256" key="1">
    <source>
        <dbReference type="SAM" id="SignalP"/>
    </source>
</evidence>
<sequence>MKLYIAVICLLVAGFITTEANPIDNLVKAALEVIRKLLKKYEPYPVPDMPEQTVKGDDIDLKAKFSNVKVSKASEFTIDHIENNVLQMWAKFGVTVPTMHLEGDYSANGKVKGKSVTGNGSFKLDITNLVTKGYVEIGIVSYYVQMKTLNIDYTIQDLQFSEEGLSVEGLSPEEIKDLFSKSFLKYFQDNEKFVSSQVSDYVKQQANDIMKGKTLQQLLDWLKKFIGHIF</sequence>
<dbReference type="EMBL" id="JAPXFL010000002">
    <property type="protein sequence ID" value="KAK9510653.1"/>
    <property type="molecule type" value="Genomic_DNA"/>
</dbReference>
<dbReference type="InterPro" id="IPR038606">
    <property type="entry name" value="To_sf"/>
</dbReference>
<dbReference type="Gene3D" id="3.15.10.30">
    <property type="entry name" value="Haemolymph juvenile hormone binding protein"/>
    <property type="match status" value="1"/>
</dbReference>
<comment type="caution">
    <text evidence="2">The sequence shown here is derived from an EMBL/GenBank/DDBJ whole genome shotgun (WGS) entry which is preliminary data.</text>
</comment>